<dbReference type="InterPro" id="IPR001646">
    <property type="entry name" value="5peptide_repeat"/>
</dbReference>
<dbReference type="PANTHER" id="PTHR14136">
    <property type="entry name" value="BTB_POZ DOMAIN-CONTAINING PROTEIN KCTD9"/>
    <property type="match status" value="1"/>
</dbReference>
<dbReference type="InterPro" id="IPR051082">
    <property type="entry name" value="Pentapeptide-BTB/POZ_domain"/>
</dbReference>
<dbReference type="Gene3D" id="2.160.20.80">
    <property type="entry name" value="E3 ubiquitin-protein ligase SopA"/>
    <property type="match status" value="2"/>
</dbReference>
<dbReference type="AlphaFoldDB" id="A0A239EUH7"/>
<reference evidence="2" key="1">
    <citation type="submission" date="2017-06" db="EMBL/GenBank/DDBJ databases">
        <authorList>
            <person name="Varghese N."/>
            <person name="Submissions S."/>
        </authorList>
    </citation>
    <scope>NUCLEOTIDE SEQUENCE [LARGE SCALE GENOMIC DNA]</scope>
    <source>
        <strain evidence="2">LNB2</strain>
    </source>
</reference>
<sequence length="228" mass="25068">MDDLFADRALRNRSLSRDDVAALVGSPQHVVDCELEALDLSGFDLTDWQFERCNLRRADFSKAISEGTHWRSCRGPFASFSGSQLDGAKFTSSDFNNADFRRSSLANATFHGCKLTGADLADARGMDIGFEESLLINAKLNGHVFRGRTLKRVDFSQADLRNCDFRSTIFEECQLRETLVAGARFAGADLRAADLGGLRLSDASTFRGAIISRDQAGQLLAEFGLQVL</sequence>
<evidence type="ECO:0000313" key="1">
    <source>
        <dbReference type="EMBL" id="SNS48259.1"/>
    </source>
</evidence>
<protein>
    <submittedName>
        <fullName evidence="1">Uncharacterized protein YjbI, contains pentapeptide repeats</fullName>
    </submittedName>
</protein>
<proteinExistence type="predicted"/>
<dbReference type="SUPFAM" id="SSF141571">
    <property type="entry name" value="Pentapeptide repeat-like"/>
    <property type="match status" value="1"/>
</dbReference>
<dbReference type="Pfam" id="PF00805">
    <property type="entry name" value="Pentapeptide"/>
    <property type="match status" value="4"/>
</dbReference>
<dbReference type="EMBL" id="FZOS01000007">
    <property type="protein sequence ID" value="SNS48259.1"/>
    <property type="molecule type" value="Genomic_DNA"/>
</dbReference>
<name>A0A239EUH7_9SPHN</name>
<accession>A0A239EUH7</accession>
<dbReference type="RefSeq" id="WP_089219224.1">
    <property type="nucleotide sequence ID" value="NZ_FZOS01000007.1"/>
</dbReference>
<dbReference type="PANTHER" id="PTHR14136:SF17">
    <property type="entry name" value="BTB_POZ DOMAIN-CONTAINING PROTEIN KCTD9"/>
    <property type="match status" value="1"/>
</dbReference>
<gene>
    <name evidence="1" type="ORF">SAMN06295912_107114</name>
</gene>
<dbReference type="OrthoDB" id="5293049at2"/>
<keyword evidence="2" id="KW-1185">Reference proteome</keyword>
<dbReference type="Proteomes" id="UP000198281">
    <property type="component" value="Unassembled WGS sequence"/>
</dbReference>
<evidence type="ECO:0000313" key="2">
    <source>
        <dbReference type="Proteomes" id="UP000198281"/>
    </source>
</evidence>
<organism evidence="1 2">
    <name type="scientific">Edaphosphingomonas laterariae</name>
    <dbReference type="NCBI Taxonomy" id="861865"/>
    <lineage>
        <taxon>Bacteria</taxon>
        <taxon>Pseudomonadati</taxon>
        <taxon>Pseudomonadota</taxon>
        <taxon>Alphaproteobacteria</taxon>
        <taxon>Sphingomonadales</taxon>
        <taxon>Rhizorhabdaceae</taxon>
        <taxon>Edaphosphingomonas</taxon>
    </lineage>
</organism>